<organism evidence="1 2">
    <name type="scientific">Alligator mississippiensis</name>
    <name type="common">American alligator</name>
    <dbReference type="NCBI Taxonomy" id="8496"/>
    <lineage>
        <taxon>Eukaryota</taxon>
        <taxon>Metazoa</taxon>
        <taxon>Chordata</taxon>
        <taxon>Craniata</taxon>
        <taxon>Vertebrata</taxon>
        <taxon>Euteleostomi</taxon>
        <taxon>Archelosauria</taxon>
        <taxon>Archosauria</taxon>
        <taxon>Crocodylia</taxon>
        <taxon>Alligatoridae</taxon>
        <taxon>Alligatorinae</taxon>
        <taxon>Alligator</taxon>
    </lineage>
</organism>
<name>A0A151PB99_ALLMI</name>
<dbReference type="Proteomes" id="UP000050525">
    <property type="component" value="Unassembled WGS sequence"/>
</dbReference>
<protein>
    <submittedName>
        <fullName evidence="1">Uncharacterized protein</fullName>
    </submittedName>
</protein>
<evidence type="ECO:0000313" key="2">
    <source>
        <dbReference type="Proteomes" id="UP000050525"/>
    </source>
</evidence>
<comment type="caution">
    <text evidence="1">The sequence shown here is derived from an EMBL/GenBank/DDBJ whole genome shotgun (WGS) entry which is preliminary data.</text>
</comment>
<dbReference type="EMBL" id="AKHW03000533">
    <property type="protein sequence ID" value="KYO46189.1"/>
    <property type="molecule type" value="Genomic_DNA"/>
</dbReference>
<accession>A0A151PB99</accession>
<reference evidence="1 2" key="1">
    <citation type="journal article" date="2012" name="Genome Biol.">
        <title>Sequencing three crocodilian genomes to illuminate the evolution of archosaurs and amniotes.</title>
        <authorList>
            <person name="St John J.A."/>
            <person name="Braun E.L."/>
            <person name="Isberg S.R."/>
            <person name="Miles L.G."/>
            <person name="Chong A.Y."/>
            <person name="Gongora J."/>
            <person name="Dalzell P."/>
            <person name="Moran C."/>
            <person name="Bed'hom B."/>
            <person name="Abzhanov A."/>
            <person name="Burgess S.C."/>
            <person name="Cooksey A.M."/>
            <person name="Castoe T.A."/>
            <person name="Crawford N.G."/>
            <person name="Densmore L.D."/>
            <person name="Drew J.C."/>
            <person name="Edwards S.V."/>
            <person name="Faircloth B.C."/>
            <person name="Fujita M.K."/>
            <person name="Greenwold M.J."/>
            <person name="Hoffmann F.G."/>
            <person name="Howard J.M."/>
            <person name="Iguchi T."/>
            <person name="Janes D.E."/>
            <person name="Khan S.Y."/>
            <person name="Kohno S."/>
            <person name="de Koning A.J."/>
            <person name="Lance S.L."/>
            <person name="McCarthy F.M."/>
            <person name="McCormack J.E."/>
            <person name="Merchant M.E."/>
            <person name="Peterson D.G."/>
            <person name="Pollock D.D."/>
            <person name="Pourmand N."/>
            <person name="Raney B.J."/>
            <person name="Roessler K.A."/>
            <person name="Sanford J.R."/>
            <person name="Sawyer R.H."/>
            <person name="Schmidt C.J."/>
            <person name="Triplett E.W."/>
            <person name="Tuberville T.D."/>
            <person name="Venegas-Anaya M."/>
            <person name="Howard J.T."/>
            <person name="Jarvis E.D."/>
            <person name="Guillette L.J.Jr."/>
            <person name="Glenn T.C."/>
            <person name="Green R.E."/>
            <person name="Ray D.A."/>
        </authorList>
    </citation>
    <scope>NUCLEOTIDE SEQUENCE [LARGE SCALE GENOMIC DNA]</scope>
    <source>
        <strain evidence="1">KSC_2009_1</strain>
    </source>
</reference>
<dbReference type="AlphaFoldDB" id="A0A151PB99"/>
<sequence>MGIVLASLLPHRRKRMCNLVETCQGNRAGAKVRCRHLNISPCLLDPLDPALEGLVQPLLSPMSGGGRVRPTACSTRRIQQTVTLALPPSTTSL</sequence>
<evidence type="ECO:0000313" key="1">
    <source>
        <dbReference type="EMBL" id="KYO46189.1"/>
    </source>
</evidence>
<proteinExistence type="predicted"/>
<keyword evidence="2" id="KW-1185">Reference proteome</keyword>
<gene>
    <name evidence="1" type="ORF">Y1Q_0021737</name>
</gene>